<dbReference type="PANTHER" id="PTHR11566:SF173">
    <property type="entry name" value="DYNAMIN-RELATED PROTEIN 4C"/>
    <property type="match status" value="1"/>
</dbReference>
<evidence type="ECO:0000313" key="5">
    <source>
        <dbReference type="Proteomes" id="UP001408789"/>
    </source>
</evidence>
<keyword evidence="5" id="KW-1185">Reference proteome</keyword>
<dbReference type="AlphaFoldDB" id="A0AAP0GQT5"/>
<dbReference type="Pfam" id="PF00350">
    <property type="entry name" value="Dynamin_N"/>
    <property type="match status" value="1"/>
</dbReference>
<dbReference type="PANTHER" id="PTHR11566">
    <property type="entry name" value="DYNAMIN"/>
    <property type="match status" value="1"/>
</dbReference>
<name>A0AAP0GQT5_9ASTR</name>
<dbReference type="GO" id="GO:0005737">
    <property type="term" value="C:cytoplasm"/>
    <property type="evidence" value="ECO:0007669"/>
    <property type="project" value="TreeGrafter"/>
</dbReference>
<organism evidence="4 5">
    <name type="scientific">Deinandra increscens subsp. villosa</name>
    <dbReference type="NCBI Taxonomy" id="3103831"/>
    <lineage>
        <taxon>Eukaryota</taxon>
        <taxon>Viridiplantae</taxon>
        <taxon>Streptophyta</taxon>
        <taxon>Embryophyta</taxon>
        <taxon>Tracheophyta</taxon>
        <taxon>Spermatophyta</taxon>
        <taxon>Magnoliopsida</taxon>
        <taxon>eudicotyledons</taxon>
        <taxon>Gunneridae</taxon>
        <taxon>Pentapetalae</taxon>
        <taxon>asterids</taxon>
        <taxon>campanulids</taxon>
        <taxon>Asterales</taxon>
        <taxon>Asteraceae</taxon>
        <taxon>Asteroideae</taxon>
        <taxon>Heliantheae alliance</taxon>
        <taxon>Madieae</taxon>
        <taxon>Madiinae</taxon>
        <taxon>Deinandra</taxon>
    </lineage>
</organism>
<reference evidence="4 5" key="1">
    <citation type="submission" date="2024-04" db="EMBL/GenBank/DDBJ databases">
        <title>The reference genome of an endangered Asteraceae, Deinandra increscens subsp. villosa, native to the Central Coast of California.</title>
        <authorList>
            <person name="Guilliams M."/>
            <person name="Hasenstab-Lehman K."/>
            <person name="Meyer R."/>
            <person name="Mcevoy S."/>
        </authorList>
    </citation>
    <scope>NUCLEOTIDE SEQUENCE [LARGE SCALE GENOMIC DNA]</scope>
    <source>
        <tissue evidence="4">Leaf</tissue>
    </source>
</reference>
<dbReference type="InterPro" id="IPR027417">
    <property type="entry name" value="P-loop_NTPase"/>
</dbReference>
<protein>
    <recommendedName>
        <fullName evidence="3">Dynamin-type G domain-containing protein</fullName>
    </recommendedName>
</protein>
<evidence type="ECO:0000259" key="3">
    <source>
        <dbReference type="PROSITE" id="PS51718"/>
    </source>
</evidence>
<keyword evidence="2" id="KW-0342">GTP-binding</keyword>
<evidence type="ECO:0000256" key="2">
    <source>
        <dbReference type="ARBA" id="ARBA00023134"/>
    </source>
</evidence>
<dbReference type="Gene3D" id="1.20.120.1240">
    <property type="entry name" value="Dynamin, middle domain"/>
    <property type="match status" value="1"/>
</dbReference>
<dbReference type="Pfam" id="PF01031">
    <property type="entry name" value="Dynamin_M"/>
    <property type="match status" value="1"/>
</dbReference>
<dbReference type="SUPFAM" id="SSF52540">
    <property type="entry name" value="P-loop containing nucleoside triphosphate hydrolases"/>
    <property type="match status" value="1"/>
</dbReference>
<dbReference type="InterPro" id="IPR001401">
    <property type="entry name" value="Dynamin_GTPase"/>
</dbReference>
<dbReference type="Gene3D" id="3.40.50.300">
    <property type="entry name" value="P-loop containing nucleotide triphosphate hydrolases"/>
    <property type="match status" value="1"/>
</dbReference>
<dbReference type="EMBL" id="JBCNJP010000024">
    <property type="protein sequence ID" value="KAK9057044.1"/>
    <property type="molecule type" value="Genomic_DNA"/>
</dbReference>
<gene>
    <name evidence="4" type="ORF">SSX86_024410</name>
</gene>
<evidence type="ECO:0000256" key="1">
    <source>
        <dbReference type="ARBA" id="ARBA00022741"/>
    </source>
</evidence>
<dbReference type="GO" id="GO:0005525">
    <property type="term" value="F:GTP binding"/>
    <property type="evidence" value="ECO:0007669"/>
    <property type="project" value="InterPro"/>
</dbReference>
<feature type="domain" description="Dynamin-type G" evidence="3">
    <location>
        <begin position="67"/>
        <end position="324"/>
    </location>
</feature>
<dbReference type="GO" id="GO:0016020">
    <property type="term" value="C:membrane"/>
    <property type="evidence" value="ECO:0007669"/>
    <property type="project" value="TreeGrafter"/>
</dbReference>
<dbReference type="InterPro" id="IPR045063">
    <property type="entry name" value="Dynamin_N"/>
</dbReference>
<dbReference type="CDD" id="cd08771">
    <property type="entry name" value="DLP_1"/>
    <property type="match status" value="1"/>
</dbReference>
<dbReference type="SMART" id="SM00053">
    <property type="entry name" value="DYNc"/>
    <property type="match status" value="1"/>
</dbReference>
<dbReference type="Proteomes" id="UP001408789">
    <property type="component" value="Unassembled WGS sequence"/>
</dbReference>
<dbReference type="InterPro" id="IPR022812">
    <property type="entry name" value="Dynamin"/>
</dbReference>
<dbReference type="PRINTS" id="PR00195">
    <property type="entry name" value="DYNAMIN"/>
</dbReference>
<dbReference type="GO" id="GO:0005874">
    <property type="term" value="C:microtubule"/>
    <property type="evidence" value="ECO:0007669"/>
    <property type="project" value="TreeGrafter"/>
</dbReference>
<dbReference type="InterPro" id="IPR003130">
    <property type="entry name" value="GED"/>
</dbReference>
<sequence length="666" mass="75721">MGGGNISCAAEMMNPPEELTVLVDDHVQTSQPSTRLPPLLSAYNHTTMRPLFDAVHTLCCMNVIEEGISLPTIVVIGDQSSGKTSLIESLTGIDLPRGDEICTRVPLIMRIQHHSDPISKLHLEYKEKSVAVSETNASLWVSCLMESSGGKGNETSNAPLVLVVKKNCVPTDITIVDLPRIIPVHGQSESSQISDMVAPYVKLEDCIILNVISATADFLTCQSTKIANKFDKSGERTLHVFTKSDKASEDMMTIVTTNYIGPDYLCVRNRLGHETYEKARAEEARLFKTHHLLSRIDKSIVGVCVVAQKLFRIQLKGISNRFCELVGVVNEDLNTCVVEQNRLLQQHSFATVSEALPAFMQIIDMSKKSVTKLIISNEFDEFPDETEMDCKTRLAEMTKEFSQEVKNYQVKQDELFLADEIRVLEERKSCPDQVFHFLFQRKITNIIAITNAFVSRVWDYIEVVIIKVLELHAQNLSYPQLFLSLKKAAKNVVARHKERFKGKLLGFLDMKNMKGYTRDPQVISSWNELKKNDLLNYLKYVRYPAKMFINVRVHVAHLHKYPETIINEAFDIKTRMLACLEMVCKKFFDSVDLDLPSIVHMMVENEMEAEMVNELRSDGENRYKPLLKESPLMTARRWKLNNRIGLLEKLKKVVGNTMDDISFHNL</sequence>
<accession>A0AAP0GQT5</accession>
<evidence type="ECO:0000313" key="4">
    <source>
        <dbReference type="EMBL" id="KAK9057044.1"/>
    </source>
</evidence>
<dbReference type="GO" id="GO:0003924">
    <property type="term" value="F:GTPase activity"/>
    <property type="evidence" value="ECO:0007669"/>
    <property type="project" value="InterPro"/>
</dbReference>
<dbReference type="Pfam" id="PF02212">
    <property type="entry name" value="GED"/>
    <property type="match status" value="1"/>
</dbReference>
<dbReference type="InterPro" id="IPR000375">
    <property type="entry name" value="Dynamin_stalk"/>
</dbReference>
<dbReference type="GO" id="GO:0008017">
    <property type="term" value="F:microtubule binding"/>
    <property type="evidence" value="ECO:0007669"/>
    <property type="project" value="TreeGrafter"/>
</dbReference>
<dbReference type="InterPro" id="IPR030381">
    <property type="entry name" value="G_DYNAMIN_dom"/>
</dbReference>
<keyword evidence="1" id="KW-0547">Nucleotide-binding</keyword>
<comment type="caution">
    <text evidence="4">The sequence shown here is derived from an EMBL/GenBank/DDBJ whole genome shotgun (WGS) entry which is preliminary data.</text>
</comment>
<dbReference type="PROSITE" id="PS51718">
    <property type="entry name" value="G_DYNAMIN_2"/>
    <property type="match status" value="1"/>
</dbReference>
<proteinExistence type="predicted"/>